<keyword evidence="1" id="KW-0812">Transmembrane</keyword>
<accession>A0A4U0RTS5</accession>
<organism evidence="3 4">
    <name type="scientific">Actinacidiphila oryziradicis</name>
    <dbReference type="NCBI Taxonomy" id="2571141"/>
    <lineage>
        <taxon>Bacteria</taxon>
        <taxon>Bacillati</taxon>
        <taxon>Actinomycetota</taxon>
        <taxon>Actinomycetes</taxon>
        <taxon>Kitasatosporales</taxon>
        <taxon>Streptomycetaceae</taxon>
        <taxon>Actinacidiphila</taxon>
    </lineage>
</organism>
<keyword evidence="4" id="KW-1185">Reference proteome</keyword>
<dbReference type="RefSeq" id="WP_136729913.1">
    <property type="nucleotide sequence ID" value="NZ_SUMC01000104.1"/>
</dbReference>
<dbReference type="Proteomes" id="UP000305778">
    <property type="component" value="Unassembled WGS sequence"/>
</dbReference>
<feature type="transmembrane region" description="Helical" evidence="1">
    <location>
        <begin position="12"/>
        <end position="31"/>
    </location>
</feature>
<keyword evidence="1" id="KW-1133">Transmembrane helix</keyword>
<proteinExistence type="predicted"/>
<feature type="transmembrane region" description="Helical" evidence="1">
    <location>
        <begin position="167"/>
        <end position="190"/>
    </location>
</feature>
<evidence type="ECO:0000313" key="4">
    <source>
        <dbReference type="Proteomes" id="UP000305778"/>
    </source>
</evidence>
<dbReference type="AlphaFoldDB" id="A0A4U0RTS5"/>
<keyword evidence="1" id="KW-0472">Membrane</keyword>
<feature type="domain" description="VanZ-like" evidence="2">
    <location>
        <begin position="72"/>
        <end position="152"/>
    </location>
</feature>
<evidence type="ECO:0000259" key="2">
    <source>
        <dbReference type="Pfam" id="PF04892"/>
    </source>
</evidence>
<evidence type="ECO:0000256" key="1">
    <source>
        <dbReference type="SAM" id="Phobius"/>
    </source>
</evidence>
<dbReference type="InterPro" id="IPR006976">
    <property type="entry name" value="VanZ-like"/>
</dbReference>
<gene>
    <name evidence="3" type="ORF">FCI23_45485</name>
</gene>
<sequence>MFAAIFKDQSWFLFVVAVITVILACGVYSLARKHGQRPYAFAALTAVTVVEVSVTLAMPNGGRTTDVCVLNRDLVEPFLTTQGLLNLAMFLPLGFVGVLAARSVVPVVLGSAALSLLSEVCQAVVPGIGRNCDSSDFFMNTLGGILGAAAAYAVLRMTGSVLQWDRYWRPAVVGAVVAGLVVGVTGFTLITITPMDSTSLQFADGSQKEAAEAAIRQAFGSHYTVTQVQYQPAAGSGTGGNLLLRLDEGKASAQLTWPDKRALTVSLENSSKVTAESFPIPGSRVKPDTAQSAQRIAQTYAQKFYPASMAGAKTIVKPVGAKAELGWMVSWRRTNADGVLMPMRLDVEVNRAGRISQLVSSPVNDPQNLPPITLSRKAAEEKALKSIHGYLQTTPLKVSGVRLQAMERAGKWRSVYLFTYRTDKGDEVMSVTYVDATTGQATSE</sequence>
<protein>
    <submittedName>
        <fullName evidence="3">VanZ family protein</fullName>
    </submittedName>
</protein>
<feature type="transmembrane region" description="Helical" evidence="1">
    <location>
        <begin position="137"/>
        <end position="155"/>
    </location>
</feature>
<feature type="transmembrane region" description="Helical" evidence="1">
    <location>
        <begin position="107"/>
        <end position="125"/>
    </location>
</feature>
<name>A0A4U0RTS5_9ACTN</name>
<dbReference type="PROSITE" id="PS51257">
    <property type="entry name" value="PROKAR_LIPOPROTEIN"/>
    <property type="match status" value="1"/>
</dbReference>
<dbReference type="OrthoDB" id="4335631at2"/>
<dbReference type="EMBL" id="SUMC01000104">
    <property type="protein sequence ID" value="TJZ99509.1"/>
    <property type="molecule type" value="Genomic_DNA"/>
</dbReference>
<evidence type="ECO:0000313" key="3">
    <source>
        <dbReference type="EMBL" id="TJZ99509.1"/>
    </source>
</evidence>
<comment type="caution">
    <text evidence="3">The sequence shown here is derived from an EMBL/GenBank/DDBJ whole genome shotgun (WGS) entry which is preliminary data.</text>
</comment>
<dbReference type="Pfam" id="PF04892">
    <property type="entry name" value="VanZ"/>
    <property type="match status" value="1"/>
</dbReference>
<feature type="transmembrane region" description="Helical" evidence="1">
    <location>
        <begin position="38"/>
        <end position="58"/>
    </location>
</feature>
<reference evidence="3 4" key="1">
    <citation type="submission" date="2019-04" db="EMBL/GenBank/DDBJ databases">
        <title>Streptomyces oryziradicis sp. nov., a novel actinomycete isolated from rhizosphere soil of rice (Oryza sativa L.).</title>
        <authorList>
            <person name="Li C."/>
        </authorList>
    </citation>
    <scope>NUCLEOTIDE SEQUENCE [LARGE SCALE GENOMIC DNA]</scope>
    <source>
        <strain evidence="3 4">NEAU-C40</strain>
    </source>
</reference>
<feature type="transmembrane region" description="Helical" evidence="1">
    <location>
        <begin position="78"/>
        <end position="100"/>
    </location>
</feature>